<accession>A0A9Q1GLI5</accession>
<evidence type="ECO:0000313" key="2">
    <source>
        <dbReference type="EMBL" id="KAJ8422921.1"/>
    </source>
</evidence>
<evidence type="ECO:0000313" key="3">
    <source>
        <dbReference type="Proteomes" id="UP001153076"/>
    </source>
</evidence>
<dbReference type="OrthoDB" id="1657181at2759"/>
<feature type="region of interest" description="Disordered" evidence="1">
    <location>
        <begin position="131"/>
        <end position="162"/>
    </location>
</feature>
<proteinExistence type="predicted"/>
<gene>
    <name evidence="2" type="ORF">Cgig2_010431</name>
</gene>
<evidence type="ECO:0000256" key="1">
    <source>
        <dbReference type="SAM" id="MobiDB-lite"/>
    </source>
</evidence>
<keyword evidence="3" id="KW-1185">Reference proteome</keyword>
<name>A0A9Q1GLI5_9CARY</name>
<dbReference type="AlphaFoldDB" id="A0A9Q1GLI5"/>
<sequence>MEYQTPFLGFDAVATAATTAVLDRLKSSLGKVPTRLTRHKGGGAWSHALPGMVFSGFVPSRLSRSAMMRGFERKKIMKRPLSVALDDDTAFGWGLSLGIMYMMSAGKAEVNKLSKTIDDTAKVRHELKFELNKQKSSHSQQPLGKTGDTKDTMDSMQKAIVE</sequence>
<organism evidence="2 3">
    <name type="scientific">Carnegiea gigantea</name>
    <dbReference type="NCBI Taxonomy" id="171969"/>
    <lineage>
        <taxon>Eukaryota</taxon>
        <taxon>Viridiplantae</taxon>
        <taxon>Streptophyta</taxon>
        <taxon>Embryophyta</taxon>
        <taxon>Tracheophyta</taxon>
        <taxon>Spermatophyta</taxon>
        <taxon>Magnoliopsida</taxon>
        <taxon>eudicotyledons</taxon>
        <taxon>Gunneridae</taxon>
        <taxon>Pentapetalae</taxon>
        <taxon>Caryophyllales</taxon>
        <taxon>Cactineae</taxon>
        <taxon>Cactaceae</taxon>
        <taxon>Cactoideae</taxon>
        <taxon>Echinocereeae</taxon>
        <taxon>Carnegiea</taxon>
    </lineage>
</organism>
<dbReference type="EMBL" id="JAKOGI010002106">
    <property type="protein sequence ID" value="KAJ8422921.1"/>
    <property type="molecule type" value="Genomic_DNA"/>
</dbReference>
<protein>
    <submittedName>
        <fullName evidence="2">Uncharacterized protein</fullName>
    </submittedName>
</protein>
<comment type="caution">
    <text evidence="2">The sequence shown here is derived from an EMBL/GenBank/DDBJ whole genome shotgun (WGS) entry which is preliminary data.</text>
</comment>
<dbReference type="Proteomes" id="UP001153076">
    <property type="component" value="Unassembled WGS sequence"/>
</dbReference>
<reference evidence="2" key="1">
    <citation type="submission" date="2022-04" db="EMBL/GenBank/DDBJ databases">
        <title>Carnegiea gigantea Genome sequencing and assembly v2.</title>
        <authorList>
            <person name="Copetti D."/>
            <person name="Sanderson M.J."/>
            <person name="Burquez A."/>
            <person name="Wojciechowski M.F."/>
        </authorList>
    </citation>
    <scope>NUCLEOTIDE SEQUENCE</scope>
    <source>
        <strain evidence="2">SGP5-SGP5p</strain>
        <tissue evidence="2">Aerial part</tissue>
    </source>
</reference>